<evidence type="ECO:0000256" key="2">
    <source>
        <dbReference type="ARBA" id="ARBA00022694"/>
    </source>
</evidence>
<comment type="similarity">
    <text evidence="7">Belongs to the RnpA family.</text>
</comment>
<evidence type="ECO:0000256" key="6">
    <source>
        <dbReference type="ARBA" id="ARBA00022884"/>
    </source>
</evidence>
<dbReference type="PROSITE" id="PS00648">
    <property type="entry name" value="RIBONUCLEASE_P"/>
    <property type="match status" value="1"/>
</dbReference>
<evidence type="ECO:0000256" key="5">
    <source>
        <dbReference type="ARBA" id="ARBA00022801"/>
    </source>
</evidence>
<sequence>MPRTPMDAKPNSIFRLRKHADYQRVYKASRKQFAKQMSYFFALRPLLGSDGTPLRDADASSPRVGLTVGKVMGKAVDRNRIKRRMREAVRRNLATLNTPVDVILHPRRSVIDLDFPALEREVATVFRMIQKMADRRPASEPAGQPGRQREDRSDKRTSAASR</sequence>
<dbReference type="PANTHER" id="PTHR33992">
    <property type="entry name" value="RIBONUCLEASE P PROTEIN COMPONENT"/>
    <property type="match status" value="1"/>
</dbReference>
<dbReference type="Proteomes" id="UP000564385">
    <property type="component" value="Unassembled WGS sequence"/>
</dbReference>
<organism evidence="10 11">
    <name type="scientific">Tunturiibacter lichenicola</name>
    <dbReference type="NCBI Taxonomy" id="2051959"/>
    <lineage>
        <taxon>Bacteria</taxon>
        <taxon>Pseudomonadati</taxon>
        <taxon>Acidobacteriota</taxon>
        <taxon>Terriglobia</taxon>
        <taxon>Terriglobales</taxon>
        <taxon>Acidobacteriaceae</taxon>
        <taxon>Tunturiibacter</taxon>
    </lineage>
</organism>
<evidence type="ECO:0000256" key="4">
    <source>
        <dbReference type="ARBA" id="ARBA00022759"/>
    </source>
</evidence>
<keyword evidence="2 7" id="KW-0819">tRNA processing</keyword>
<accession>A0A852VKT3</accession>
<reference evidence="10 11" key="1">
    <citation type="submission" date="2020-07" db="EMBL/GenBank/DDBJ databases">
        <title>Genomic Encyclopedia of Type Strains, Phase IV (KMG-V): Genome sequencing to study the core and pangenomes of soil and plant-associated prokaryotes.</title>
        <authorList>
            <person name="Whitman W."/>
        </authorList>
    </citation>
    <scope>NUCLEOTIDE SEQUENCE [LARGE SCALE GENOMIC DNA]</scope>
    <source>
        <strain evidence="10 11">M8UP22</strain>
    </source>
</reference>
<evidence type="ECO:0000256" key="1">
    <source>
        <dbReference type="ARBA" id="ARBA00002663"/>
    </source>
</evidence>
<gene>
    <name evidence="7" type="primary">rnpA</name>
    <name evidence="10" type="ORF">HDF08_003978</name>
</gene>
<dbReference type="InterPro" id="IPR020539">
    <property type="entry name" value="RNase_P_CS"/>
</dbReference>
<dbReference type="PANTHER" id="PTHR33992:SF1">
    <property type="entry name" value="RIBONUCLEASE P PROTEIN COMPONENT"/>
    <property type="match status" value="1"/>
</dbReference>
<evidence type="ECO:0000313" key="10">
    <source>
        <dbReference type="EMBL" id="NYF91859.1"/>
    </source>
</evidence>
<dbReference type="InterPro" id="IPR020568">
    <property type="entry name" value="Ribosomal_Su5_D2-typ_SF"/>
</dbReference>
<dbReference type="SUPFAM" id="SSF54211">
    <property type="entry name" value="Ribosomal protein S5 domain 2-like"/>
    <property type="match status" value="1"/>
</dbReference>
<keyword evidence="4 7" id="KW-0255">Endonuclease</keyword>
<keyword evidence="3 7" id="KW-0540">Nuclease</keyword>
<dbReference type="HAMAP" id="MF_00227">
    <property type="entry name" value="RNase_P"/>
    <property type="match status" value="1"/>
</dbReference>
<evidence type="ECO:0000256" key="3">
    <source>
        <dbReference type="ARBA" id="ARBA00022722"/>
    </source>
</evidence>
<dbReference type="GO" id="GO:0042781">
    <property type="term" value="F:3'-tRNA processing endoribonuclease activity"/>
    <property type="evidence" value="ECO:0007669"/>
    <property type="project" value="TreeGrafter"/>
</dbReference>
<dbReference type="EMBL" id="JACCCU010000003">
    <property type="protein sequence ID" value="NYF91859.1"/>
    <property type="molecule type" value="Genomic_DNA"/>
</dbReference>
<dbReference type="NCBIfam" id="TIGR00188">
    <property type="entry name" value="rnpA"/>
    <property type="match status" value="1"/>
</dbReference>
<feature type="compositionally biased region" description="Basic and acidic residues" evidence="9">
    <location>
        <begin position="147"/>
        <end position="162"/>
    </location>
</feature>
<keyword evidence="5 7" id="KW-0378">Hydrolase</keyword>
<comment type="catalytic activity">
    <reaction evidence="7">
        <text>Endonucleolytic cleavage of RNA, removing 5'-extranucleotides from tRNA precursor.</text>
        <dbReference type="EC" id="3.1.26.5"/>
    </reaction>
</comment>
<comment type="function">
    <text evidence="1 7">RNaseP catalyzes the removal of the 5'-leader sequence from pre-tRNA to produce the mature 5'-terminus. It can also cleave other RNA substrates such as 4.5S RNA. The protein component plays an auxiliary but essential role in vivo by binding to the 5'-leader sequence and broadening the substrate specificity of the ribozyme.</text>
</comment>
<evidence type="ECO:0000256" key="7">
    <source>
        <dbReference type="HAMAP-Rule" id="MF_00227"/>
    </source>
</evidence>
<dbReference type="GO" id="GO:0030677">
    <property type="term" value="C:ribonuclease P complex"/>
    <property type="evidence" value="ECO:0007669"/>
    <property type="project" value="TreeGrafter"/>
</dbReference>
<dbReference type="Pfam" id="PF00825">
    <property type="entry name" value="Ribonuclease_P"/>
    <property type="match status" value="1"/>
</dbReference>
<dbReference type="InterPro" id="IPR014721">
    <property type="entry name" value="Ribsml_uS5_D2-typ_fold_subgr"/>
</dbReference>
<evidence type="ECO:0000256" key="8">
    <source>
        <dbReference type="NCBIfam" id="TIGR00188"/>
    </source>
</evidence>
<evidence type="ECO:0000313" key="11">
    <source>
        <dbReference type="Proteomes" id="UP000564385"/>
    </source>
</evidence>
<comment type="subunit">
    <text evidence="7">Consists of a catalytic RNA component (M1 or rnpB) and a protein subunit.</text>
</comment>
<evidence type="ECO:0000256" key="9">
    <source>
        <dbReference type="SAM" id="MobiDB-lite"/>
    </source>
</evidence>
<dbReference type="AlphaFoldDB" id="A0A852VKT3"/>
<dbReference type="GO" id="GO:0004526">
    <property type="term" value="F:ribonuclease P activity"/>
    <property type="evidence" value="ECO:0007669"/>
    <property type="project" value="UniProtKB-UniRule"/>
</dbReference>
<protein>
    <recommendedName>
        <fullName evidence="7 8">Ribonuclease P protein component</fullName>
        <shortName evidence="7">RNase P protein</shortName>
        <shortName evidence="7">RNaseP protein</shortName>
        <ecNumber evidence="7 8">3.1.26.5</ecNumber>
    </recommendedName>
    <alternativeName>
        <fullName evidence="7">Protein C5</fullName>
    </alternativeName>
</protein>
<comment type="caution">
    <text evidence="10">The sequence shown here is derived from an EMBL/GenBank/DDBJ whole genome shotgun (WGS) entry which is preliminary data.</text>
</comment>
<dbReference type="GO" id="GO:0000049">
    <property type="term" value="F:tRNA binding"/>
    <property type="evidence" value="ECO:0007669"/>
    <property type="project" value="UniProtKB-UniRule"/>
</dbReference>
<keyword evidence="6 7" id="KW-0694">RNA-binding</keyword>
<dbReference type="InterPro" id="IPR000100">
    <property type="entry name" value="RNase_P"/>
</dbReference>
<feature type="region of interest" description="Disordered" evidence="9">
    <location>
        <begin position="133"/>
        <end position="162"/>
    </location>
</feature>
<name>A0A852VKT3_9BACT</name>
<proteinExistence type="inferred from homology"/>
<dbReference type="GO" id="GO:0001682">
    <property type="term" value="P:tRNA 5'-leader removal"/>
    <property type="evidence" value="ECO:0007669"/>
    <property type="project" value="UniProtKB-UniRule"/>
</dbReference>
<dbReference type="EC" id="3.1.26.5" evidence="7 8"/>
<dbReference type="Gene3D" id="3.30.230.10">
    <property type="match status" value="1"/>
</dbReference>